<dbReference type="Proteomes" id="UP000007488">
    <property type="component" value="Chromosome"/>
</dbReference>
<evidence type="ECO:0000313" key="2">
    <source>
        <dbReference type="Proteomes" id="UP000007488"/>
    </source>
</evidence>
<keyword evidence="2" id="KW-1185">Reference proteome</keyword>
<proteinExistence type="predicted"/>
<reference evidence="1 2" key="1">
    <citation type="journal article" date="2011" name="Stand. Genomic Sci.">
        <title>Complete genome sequence of Syntrophobotulus glycolicus type strain (FlGlyR).</title>
        <authorList>
            <person name="Han C."/>
            <person name="Mwirichia R."/>
            <person name="Chertkov O."/>
            <person name="Held B."/>
            <person name="Lapidus A."/>
            <person name="Nolan M."/>
            <person name="Lucas S."/>
            <person name="Hammon N."/>
            <person name="Deshpande S."/>
            <person name="Cheng J.F."/>
            <person name="Tapia R."/>
            <person name="Goodwin L."/>
            <person name="Pitluck S."/>
            <person name="Huntemann M."/>
            <person name="Liolios K."/>
            <person name="Ivanova N."/>
            <person name="Pagani I."/>
            <person name="Mavromatis K."/>
            <person name="Ovchinikova G."/>
            <person name="Pati A."/>
            <person name="Chen A."/>
            <person name="Palaniappan K."/>
            <person name="Land M."/>
            <person name="Hauser L."/>
            <person name="Brambilla E.M."/>
            <person name="Rohde M."/>
            <person name="Spring S."/>
            <person name="Sikorski J."/>
            <person name="Goker M."/>
            <person name="Woyke T."/>
            <person name="Bristow J."/>
            <person name="Eisen J.A."/>
            <person name="Markowitz V."/>
            <person name="Hugenholtz P."/>
            <person name="Kyrpides N.C."/>
            <person name="Klenk H.P."/>
            <person name="Detter J.C."/>
        </authorList>
    </citation>
    <scope>NUCLEOTIDE SEQUENCE [LARGE SCALE GENOMIC DNA]</scope>
    <source>
        <strain evidence="2">DSM 8271 / FlGlyR</strain>
    </source>
</reference>
<gene>
    <name evidence="1" type="ordered locus">Sgly_1306</name>
</gene>
<reference evidence="2" key="2">
    <citation type="submission" date="2011-02" db="EMBL/GenBank/DDBJ databases">
        <title>The complete genome of Syntrophobotulus glycolicus DSM 8271.</title>
        <authorList>
            <person name="Lucas S."/>
            <person name="Copeland A."/>
            <person name="Lapidus A."/>
            <person name="Bruce D."/>
            <person name="Goodwin L."/>
            <person name="Pitluck S."/>
            <person name="Kyrpides N."/>
            <person name="Mavromatis K."/>
            <person name="Pagani I."/>
            <person name="Ivanova N."/>
            <person name="Mikhailova N."/>
            <person name="Chertkov O."/>
            <person name="Held B."/>
            <person name="Detter J.C."/>
            <person name="Tapia R."/>
            <person name="Han C."/>
            <person name="Land M."/>
            <person name="Hauser L."/>
            <person name="Markowitz V."/>
            <person name="Cheng J.-F."/>
            <person name="Hugenholtz P."/>
            <person name="Woyke T."/>
            <person name="Wu D."/>
            <person name="Spring S."/>
            <person name="Schroeder M."/>
            <person name="Brambilla E."/>
            <person name="Klenk H.-P."/>
            <person name="Eisen J.A."/>
        </authorList>
    </citation>
    <scope>NUCLEOTIDE SEQUENCE [LARGE SCALE GENOMIC DNA]</scope>
    <source>
        <strain evidence="2">DSM 8271 / FlGlyR</strain>
    </source>
</reference>
<dbReference type="AlphaFoldDB" id="F0SVB5"/>
<evidence type="ECO:0000313" key="1">
    <source>
        <dbReference type="EMBL" id="ADY55615.1"/>
    </source>
</evidence>
<dbReference type="EMBL" id="CP002547">
    <property type="protein sequence ID" value="ADY55615.1"/>
    <property type="molecule type" value="Genomic_DNA"/>
</dbReference>
<dbReference type="KEGG" id="sgy:Sgly_1306"/>
<sequence length="38" mass="4380">MKIGDLETELEKHLLEPAFTNYPGHVKEARNPVRDCLD</sequence>
<accession>F0SVB5</accession>
<organism evidence="1 2">
    <name type="scientific">Syntrophobotulus glycolicus (strain DSM 8271 / FlGlyR)</name>
    <dbReference type="NCBI Taxonomy" id="645991"/>
    <lineage>
        <taxon>Bacteria</taxon>
        <taxon>Bacillati</taxon>
        <taxon>Bacillota</taxon>
        <taxon>Clostridia</taxon>
        <taxon>Eubacteriales</taxon>
        <taxon>Desulfitobacteriaceae</taxon>
        <taxon>Syntrophobotulus</taxon>
    </lineage>
</organism>
<protein>
    <submittedName>
        <fullName evidence="1">Uncharacterized protein</fullName>
    </submittedName>
</protein>
<name>F0SVB5_SYNGF</name>
<dbReference type="HOGENOM" id="CLU_3333975_0_0_9"/>